<dbReference type="Pfam" id="PF25540">
    <property type="entry name" value="DUF7923"/>
    <property type="match status" value="1"/>
</dbReference>
<evidence type="ECO:0000313" key="3">
    <source>
        <dbReference type="Proteomes" id="UP000077069"/>
    </source>
</evidence>
<protein>
    <recommendedName>
        <fullName evidence="1">DUF7923 domain-containing protein</fullName>
    </recommendedName>
</protein>
<proteinExistence type="predicted"/>
<keyword evidence="3" id="KW-1185">Reference proteome</keyword>
<dbReference type="InParanoid" id="A0A177BVA8"/>
<dbReference type="OrthoDB" id="2270193at2759"/>
<organism evidence="2 3">
    <name type="scientific">Paraphaeosphaeria sporulosa</name>
    <dbReference type="NCBI Taxonomy" id="1460663"/>
    <lineage>
        <taxon>Eukaryota</taxon>
        <taxon>Fungi</taxon>
        <taxon>Dikarya</taxon>
        <taxon>Ascomycota</taxon>
        <taxon>Pezizomycotina</taxon>
        <taxon>Dothideomycetes</taxon>
        <taxon>Pleosporomycetidae</taxon>
        <taxon>Pleosporales</taxon>
        <taxon>Massarineae</taxon>
        <taxon>Didymosphaeriaceae</taxon>
        <taxon>Paraphaeosphaeria</taxon>
    </lineage>
</organism>
<dbReference type="Proteomes" id="UP000077069">
    <property type="component" value="Unassembled WGS sequence"/>
</dbReference>
<dbReference type="RefSeq" id="XP_018029027.1">
    <property type="nucleotide sequence ID" value="XM_018182312.1"/>
</dbReference>
<dbReference type="AlphaFoldDB" id="A0A177BVA8"/>
<reference evidence="2 3" key="1">
    <citation type="submission" date="2016-05" db="EMBL/GenBank/DDBJ databases">
        <title>Comparative analysis of secretome profiles of manganese(II)-oxidizing ascomycete fungi.</title>
        <authorList>
            <consortium name="DOE Joint Genome Institute"/>
            <person name="Zeiner C.A."/>
            <person name="Purvine S.O."/>
            <person name="Zink E.M."/>
            <person name="Wu S."/>
            <person name="Pasa-Tolic L."/>
            <person name="Chaput D.L."/>
            <person name="Haridas S."/>
            <person name="Grigoriev I.V."/>
            <person name="Santelli C.M."/>
            <person name="Hansel C.M."/>
        </authorList>
    </citation>
    <scope>NUCLEOTIDE SEQUENCE [LARGE SCALE GENOMIC DNA]</scope>
    <source>
        <strain evidence="2 3">AP3s5-JAC2a</strain>
    </source>
</reference>
<feature type="domain" description="DUF7923" evidence="1">
    <location>
        <begin position="2"/>
        <end position="97"/>
    </location>
</feature>
<sequence length="144" mass="15935">MLSDGSKGGPLAARLLREAVKEYLLRYLPDISNCRIMVQTFANLKQLSMDAAERGLLDNLSPSLGTFTSSFSSRVDCDFTVVQVKSVMQRKILNMCRIRSLESNAYLSLLAERLKECVKDPSCAQVFLAAARCTSVHGIPRGCR</sequence>
<evidence type="ECO:0000259" key="1">
    <source>
        <dbReference type="Pfam" id="PF25540"/>
    </source>
</evidence>
<gene>
    <name evidence="2" type="ORF">CC84DRAFT_1210740</name>
</gene>
<name>A0A177BVA8_9PLEO</name>
<dbReference type="InterPro" id="IPR057683">
    <property type="entry name" value="DUF7923"/>
</dbReference>
<dbReference type="GeneID" id="28765798"/>
<evidence type="ECO:0000313" key="2">
    <source>
        <dbReference type="EMBL" id="OAF98661.1"/>
    </source>
</evidence>
<dbReference type="EMBL" id="KV441565">
    <property type="protein sequence ID" value="OAF98661.1"/>
    <property type="molecule type" value="Genomic_DNA"/>
</dbReference>
<accession>A0A177BVA8</accession>